<gene>
    <name evidence="6" type="ORF">E1283_17585</name>
</gene>
<accession>A0A4R4TG60</accession>
<dbReference type="Proteomes" id="UP000295345">
    <property type="component" value="Unassembled WGS sequence"/>
</dbReference>
<dbReference type="InterPro" id="IPR000943">
    <property type="entry name" value="RNA_pol_sigma70"/>
</dbReference>
<dbReference type="AlphaFoldDB" id="A0A4R4TG60"/>
<evidence type="ECO:0000256" key="3">
    <source>
        <dbReference type="ARBA" id="ARBA00023125"/>
    </source>
</evidence>
<dbReference type="InterPro" id="IPR007630">
    <property type="entry name" value="RNA_pol_sigma70_r4"/>
</dbReference>
<evidence type="ECO:0000313" key="7">
    <source>
        <dbReference type="Proteomes" id="UP000295345"/>
    </source>
</evidence>
<evidence type="ECO:0000256" key="2">
    <source>
        <dbReference type="ARBA" id="ARBA00023082"/>
    </source>
</evidence>
<proteinExistence type="predicted"/>
<dbReference type="Gene3D" id="1.10.10.10">
    <property type="entry name" value="Winged helix-like DNA-binding domain superfamily/Winged helix DNA-binding domain"/>
    <property type="match status" value="2"/>
</dbReference>
<keyword evidence="3" id="KW-0238">DNA-binding</keyword>
<dbReference type="NCBIfam" id="TIGR02937">
    <property type="entry name" value="sigma70-ECF"/>
    <property type="match status" value="1"/>
</dbReference>
<dbReference type="NCBIfam" id="TIGR02980">
    <property type="entry name" value="SigBFG"/>
    <property type="match status" value="1"/>
</dbReference>
<dbReference type="Pfam" id="PF04545">
    <property type="entry name" value="Sigma70_r4"/>
    <property type="match status" value="1"/>
</dbReference>
<evidence type="ECO:0000256" key="4">
    <source>
        <dbReference type="ARBA" id="ARBA00023163"/>
    </source>
</evidence>
<feature type="domain" description="RNA polymerase sigma-70" evidence="5">
    <location>
        <begin position="63"/>
        <end position="76"/>
    </location>
</feature>
<dbReference type="PROSITE" id="PS00715">
    <property type="entry name" value="SIGMA70_1"/>
    <property type="match status" value="1"/>
</dbReference>
<keyword evidence="4" id="KW-0804">Transcription</keyword>
<dbReference type="InterPro" id="IPR036388">
    <property type="entry name" value="WH-like_DNA-bd_sf"/>
</dbReference>
<dbReference type="EMBL" id="SMKI01000173">
    <property type="protein sequence ID" value="TDC73933.1"/>
    <property type="molecule type" value="Genomic_DNA"/>
</dbReference>
<keyword evidence="1" id="KW-0805">Transcription regulation</keyword>
<dbReference type="Pfam" id="PF04539">
    <property type="entry name" value="Sigma70_r3"/>
    <property type="match status" value="1"/>
</dbReference>
<dbReference type="GO" id="GO:0016987">
    <property type="term" value="F:sigma factor activity"/>
    <property type="evidence" value="ECO:0007669"/>
    <property type="project" value="UniProtKB-KW"/>
</dbReference>
<dbReference type="InterPro" id="IPR007624">
    <property type="entry name" value="RNA_pol_sigma70_r3"/>
</dbReference>
<dbReference type="PRINTS" id="PR00046">
    <property type="entry name" value="SIGMA70FCT"/>
</dbReference>
<keyword evidence="7" id="KW-1185">Reference proteome</keyword>
<dbReference type="SUPFAM" id="SSF88659">
    <property type="entry name" value="Sigma3 and sigma4 domains of RNA polymerase sigma factors"/>
    <property type="match status" value="2"/>
</dbReference>
<evidence type="ECO:0000259" key="5">
    <source>
        <dbReference type="PROSITE" id="PS00715"/>
    </source>
</evidence>
<dbReference type="InterPro" id="IPR014284">
    <property type="entry name" value="RNA_pol_sigma-70_dom"/>
</dbReference>
<dbReference type="PANTHER" id="PTHR30385:SF4">
    <property type="entry name" value="RNA POLYMERASE SIGMA-E FACTOR"/>
    <property type="match status" value="1"/>
</dbReference>
<dbReference type="RefSeq" id="WP_132819013.1">
    <property type="nucleotide sequence ID" value="NZ_SMKI01000173.1"/>
</dbReference>
<dbReference type="Gene3D" id="1.20.120.1810">
    <property type="match status" value="1"/>
</dbReference>
<dbReference type="OrthoDB" id="9804285at2"/>
<dbReference type="CDD" id="cd06171">
    <property type="entry name" value="Sigma70_r4"/>
    <property type="match status" value="1"/>
</dbReference>
<comment type="caution">
    <text evidence="6">The sequence shown here is derived from an EMBL/GenBank/DDBJ whole genome shotgun (WGS) entry which is preliminary data.</text>
</comment>
<organism evidence="6 7">
    <name type="scientific">Streptomyces hainanensis</name>
    <dbReference type="NCBI Taxonomy" id="402648"/>
    <lineage>
        <taxon>Bacteria</taxon>
        <taxon>Bacillati</taxon>
        <taxon>Actinomycetota</taxon>
        <taxon>Actinomycetes</taxon>
        <taxon>Kitasatosporales</taxon>
        <taxon>Streptomycetaceae</taxon>
        <taxon>Streptomyces</taxon>
    </lineage>
</organism>
<keyword evidence="2" id="KW-0731">Sigma factor</keyword>
<name>A0A4R4TG60_9ACTN</name>
<dbReference type="GO" id="GO:0003677">
    <property type="term" value="F:DNA binding"/>
    <property type="evidence" value="ECO:0007669"/>
    <property type="project" value="UniProtKB-KW"/>
</dbReference>
<reference evidence="6 7" key="1">
    <citation type="submission" date="2019-03" db="EMBL/GenBank/DDBJ databases">
        <title>Draft genome sequences of novel Actinobacteria.</title>
        <authorList>
            <person name="Sahin N."/>
            <person name="Ay H."/>
            <person name="Saygin H."/>
        </authorList>
    </citation>
    <scope>NUCLEOTIDE SEQUENCE [LARGE SCALE GENOMIC DNA]</scope>
    <source>
        <strain evidence="6 7">DSM 41900</strain>
    </source>
</reference>
<evidence type="ECO:0000313" key="6">
    <source>
        <dbReference type="EMBL" id="TDC73933.1"/>
    </source>
</evidence>
<dbReference type="Pfam" id="PF04542">
    <property type="entry name" value="Sigma70_r2"/>
    <property type="match status" value="1"/>
</dbReference>
<protein>
    <submittedName>
        <fullName evidence="6">SigB/SigF/SigG family RNA polymerase sigma factor</fullName>
    </submittedName>
</protein>
<sequence length="260" mass="29394">MAATGTRGAKARALTQALFERLTALEPGTAEHARVRGALIEANLPLVRFVAVRFRSRNEPMEDIVQVGTIGLIHAIDRFDMDRGVQFATFAMPTIIGEIRRYFRDSVRTVHVPRRLHELWAQVRTAAEDLTVALERHPTPAEIAERLRIPEEDVLASMDAGRAYRVSSLEAAKEREDGGQGPIDRLGYEDPGLADVEHRALVRHLLVQLPEREQRILLMRYYRNLTQSQISAELGMSQMHVSRLLSRSFTRLRSANPIES</sequence>
<dbReference type="InterPro" id="IPR013324">
    <property type="entry name" value="RNA_pol_sigma_r3/r4-like"/>
</dbReference>
<evidence type="ECO:0000256" key="1">
    <source>
        <dbReference type="ARBA" id="ARBA00023015"/>
    </source>
</evidence>
<dbReference type="InterPro" id="IPR013325">
    <property type="entry name" value="RNA_pol_sigma_r2"/>
</dbReference>
<dbReference type="SUPFAM" id="SSF88946">
    <property type="entry name" value="Sigma2 domain of RNA polymerase sigma factors"/>
    <property type="match status" value="1"/>
</dbReference>
<dbReference type="PANTHER" id="PTHR30385">
    <property type="entry name" value="SIGMA FACTOR F FLAGELLAR"/>
    <property type="match status" value="1"/>
</dbReference>
<dbReference type="GO" id="GO:0006352">
    <property type="term" value="P:DNA-templated transcription initiation"/>
    <property type="evidence" value="ECO:0007669"/>
    <property type="project" value="InterPro"/>
</dbReference>
<dbReference type="InterPro" id="IPR007627">
    <property type="entry name" value="RNA_pol_sigma70_r2"/>
</dbReference>
<dbReference type="InterPro" id="IPR014322">
    <property type="entry name" value="RNA_pol_sigma-B/F/G"/>
</dbReference>